<sequence length="217" mass="23890">MESTEKLTDTNAILAYLYETFPLCFIAEGEAKPLKIGLFQDLAERLADDSKVSKTQLRIAIRRYTNSWRYLKALKEGVQRVDLDGNPCGALEAEHVEHAQKALKESQDKARARRQEVNKAAGKDEQKPRDAAKRKPRAKAEFAKKAVGKKPAAKKVEAPAVNLVPAELSQLSSGQKVNVKLGATPVPGVISDINKEDIQVQLNTGLTVKVKAEHILL</sequence>
<comment type="subcellular location">
    <subcellularLocation>
        <location evidence="4">Cytoplasm</location>
    </subcellularLocation>
</comment>
<evidence type="ECO:0000256" key="5">
    <source>
        <dbReference type="SAM" id="MobiDB-lite"/>
    </source>
</evidence>
<keyword evidence="8" id="KW-1185">Reference proteome</keyword>
<dbReference type="PANTHER" id="PTHR38106">
    <property type="entry name" value="RNA CHAPERONE PROQ"/>
    <property type="match status" value="1"/>
</dbReference>
<dbReference type="InterPro" id="IPR016103">
    <property type="entry name" value="ProQ/FinO"/>
</dbReference>
<dbReference type="InterPro" id="IPR023529">
    <property type="entry name" value="ProQ"/>
</dbReference>
<accession>A0ABT2FKS2</accession>
<feature type="domain" description="ProQ/FinO" evidence="6">
    <location>
        <begin position="5"/>
        <end position="119"/>
    </location>
</feature>
<keyword evidence="3 4" id="KW-0143">Chaperone</keyword>
<dbReference type="Pfam" id="PF04352">
    <property type="entry name" value="ProQ"/>
    <property type="match status" value="1"/>
</dbReference>
<evidence type="ECO:0000256" key="3">
    <source>
        <dbReference type="ARBA" id="ARBA00023186"/>
    </source>
</evidence>
<gene>
    <name evidence="4 7" type="primary">proQ</name>
    <name evidence="7" type="ORF">L9G74_10795</name>
</gene>
<dbReference type="Gene3D" id="1.10.1710.10">
    <property type="entry name" value="ProQ/FinO domain"/>
    <property type="match status" value="1"/>
</dbReference>
<dbReference type="HAMAP" id="MF_00749">
    <property type="entry name" value="ProQ"/>
    <property type="match status" value="1"/>
</dbReference>
<comment type="similarity">
    <text evidence="4">Belongs to the ProQ family.</text>
</comment>
<proteinExistence type="inferred from homology"/>
<evidence type="ECO:0000313" key="8">
    <source>
        <dbReference type="Proteomes" id="UP001201549"/>
    </source>
</evidence>
<dbReference type="SMART" id="SM00945">
    <property type="entry name" value="ProQ"/>
    <property type="match status" value="1"/>
</dbReference>
<dbReference type="InterPro" id="IPR036442">
    <property type="entry name" value="ProQ/FinO_sf"/>
</dbReference>
<feature type="region of interest" description="Disordered" evidence="5">
    <location>
        <begin position="102"/>
        <end position="151"/>
    </location>
</feature>
<comment type="caution">
    <text evidence="7">The sequence shown here is derived from an EMBL/GenBank/DDBJ whole genome shotgun (WGS) entry which is preliminary data.</text>
</comment>
<name>A0ABT2FKS2_9GAMM</name>
<reference evidence="7 8" key="1">
    <citation type="submission" date="2022-02" db="EMBL/GenBank/DDBJ databases">
        <authorList>
            <person name="Zhuang L."/>
        </authorList>
    </citation>
    <scope>NUCLEOTIDE SEQUENCE [LARGE SCALE GENOMIC DNA]</scope>
    <source>
        <strain evidence="7 8">C32</strain>
    </source>
</reference>
<dbReference type="SUPFAM" id="SSF48657">
    <property type="entry name" value="FinO-like"/>
    <property type="match status" value="1"/>
</dbReference>
<dbReference type="NCBIfam" id="NF003434">
    <property type="entry name" value="PRK04950.1"/>
    <property type="match status" value="1"/>
</dbReference>
<reference evidence="8" key="2">
    <citation type="submission" date="2023-07" db="EMBL/GenBank/DDBJ databases">
        <title>Shewanella mangrovi sp. nov., an acetaldehyde- degrading bacterium isolated from mangrove sediment.</title>
        <authorList>
            <person name="Liu Y."/>
        </authorList>
    </citation>
    <scope>NUCLEOTIDE SEQUENCE [LARGE SCALE GENOMIC DNA]</scope>
    <source>
        <strain evidence="8">C32</strain>
    </source>
</reference>
<dbReference type="RefSeq" id="WP_238896330.1">
    <property type="nucleotide sequence ID" value="NZ_JAKOGG010000006.1"/>
</dbReference>
<evidence type="ECO:0000259" key="6">
    <source>
        <dbReference type="SMART" id="SM00945"/>
    </source>
</evidence>
<protein>
    <recommendedName>
        <fullName evidence="4">RNA chaperone ProQ</fullName>
    </recommendedName>
</protein>
<comment type="function">
    <text evidence="4">RNA chaperone with significant RNA binding, RNA strand exchange and RNA duplexing activities.</text>
</comment>
<evidence type="ECO:0000256" key="1">
    <source>
        <dbReference type="ARBA" id="ARBA00022490"/>
    </source>
</evidence>
<evidence type="ECO:0000256" key="4">
    <source>
        <dbReference type="HAMAP-Rule" id="MF_00749"/>
    </source>
</evidence>
<dbReference type="Proteomes" id="UP001201549">
    <property type="component" value="Unassembled WGS sequence"/>
</dbReference>
<feature type="compositionally biased region" description="Basic and acidic residues" evidence="5">
    <location>
        <begin position="102"/>
        <end position="144"/>
    </location>
</feature>
<keyword evidence="2 4" id="KW-0694">RNA-binding</keyword>
<evidence type="ECO:0000256" key="2">
    <source>
        <dbReference type="ARBA" id="ARBA00022884"/>
    </source>
</evidence>
<evidence type="ECO:0000313" key="7">
    <source>
        <dbReference type="EMBL" id="MCS4556930.1"/>
    </source>
</evidence>
<dbReference type="InterPro" id="IPR035236">
    <property type="entry name" value="ProQ_C"/>
</dbReference>
<dbReference type="EMBL" id="JAKOGG010000006">
    <property type="protein sequence ID" value="MCS4556930.1"/>
    <property type="molecule type" value="Genomic_DNA"/>
</dbReference>
<organism evidence="7 8">
    <name type="scientific">Shewanella electrica</name>
    <dbReference type="NCBI Taxonomy" id="515560"/>
    <lineage>
        <taxon>Bacteria</taxon>
        <taxon>Pseudomonadati</taxon>
        <taxon>Pseudomonadota</taxon>
        <taxon>Gammaproteobacteria</taxon>
        <taxon>Alteromonadales</taxon>
        <taxon>Shewanellaceae</taxon>
        <taxon>Shewanella</taxon>
    </lineage>
</organism>
<dbReference type="PANTHER" id="PTHR38106:SF1">
    <property type="entry name" value="RNA CHAPERONE PROQ"/>
    <property type="match status" value="1"/>
</dbReference>
<dbReference type="Pfam" id="PF17516">
    <property type="entry name" value="ProQ_C"/>
    <property type="match status" value="1"/>
</dbReference>
<keyword evidence="1 4" id="KW-0963">Cytoplasm</keyword>